<comment type="similarity">
    <text evidence="5">Belongs to the SAT4 family.</text>
</comment>
<evidence type="ECO:0000256" key="1">
    <source>
        <dbReference type="ARBA" id="ARBA00004141"/>
    </source>
</evidence>
<keyword evidence="9" id="KW-1185">Reference proteome</keyword>
<evidence type="ECO:0000313" key="9">
    <source>
        <dbReference type="Proteomes" id="UP000192596"/>
    </source>
</evidence>
<dbReference type="Proteomes" id="UP000192596">
    <property type="component" value="Unassembled WGS sequence"/>
</dbReference>
<dbReference type="AlphaFoldDB" id="A0A1V8SDZ3"/>
<dbReference type="EMBL" id="NAJO01000054">
    <property type="protein sequence ID" value="OQN97382.1"/>
    <property type="molecule type" value="Genomic_DNA"/>
</dbReference>
<dbReference type="InterPro" id="IPR052337">
    <property type="entry name" value="SAT4-like"/>
</dbReference>
<evidence type="ECO:0000256" key="5">
    <source>
        <dbReference type="ARBA" id="ARBA00038359"/>
    </source>
</evidence>
<feature type="transmembrane region" description="Helical" evidence="6">
    <location>
        <begin position="93"/>
        <end position="117"/>
    </location>
</feature>
<dbReference type="PANTHER" id="PTHR33048:SF47">
    <property type="entry name" value="INTEGRAL MEMBRANE PROTEIN-RELATED"/>
    <property type="match status" value="1"/>
</dbReference>
<keyword evidence="3 6" id="KW-1133">Transmembrane helix</keyword>
<feature type="transmembrane region" description="Helical" evidence="6">
    <location>
        <begin position="14"/>
        <end position="39"/>
    </location>
</feature>
<feature type="transmembrane region" description="Helical" evidence="6">
    <location>
        <begin position="51"/>
        <end position="73"/>
    </location>
</feature>
<organism evidence="8 9">
    <name type="scientific">Cryoendolithus antarcticus</name>
    <dbReference type="NCBI Taxonomy" id="1507870"/>
    <lineage>
        <taxon>Eukaryota</taxon>
        <taxon>Fungi</taxon>
        <taxon>Dikarya</taxon>
        <taxon>Ascomycota</taxon>
        <taxon>Pezizomycotina</taxon>
        <taxon>Dothideomycetes</taxon>
        <taxon>Dothideomycetidae</taxon>
        <taxon>Cladosporiales</taxon>
        <taxon>Cladosporiaceae</taxon>
        <taxon>Cryoendolithus</taxon>
    </lineage>
</organism>
<evidence type="ECO:0000256" key="3">
    <source>
        <dbReference type="ARBA" id="ARBA00022989"/>
    </source>
</evidence>
<comment type="caution">
    <text evidence="8">The sequence shown here is derived from an EMBL/GenBank/DDBJ whole genome shotgun (WGS) entry which is preliminary data.</text>
</comment>
<dbReference type="InterPro" id="IPR049326">
    <property type="entry name" value="Rhodopsin_dom_fungi"/>
</dbReference>
<dbReference type="OrthoDB" id="3923077at2759"/>
<evidence type="ECO:0000313" key="8">
    <source>
        <dbReference type="EMBL" id="OQN97382.1"/>
    </source>
</evidence>
<sequence length="219" mass="24047">MATTLRSGCNPEDIGYMLLITTYVFFAPTIVTTALRLWVRGRDKALGGDDATITVACLLSIALGAINIVGVASGKGHHACALEKSAIVEVGKLSWINQVILFITLCLIKTSICLLLLRIKTTKHFSWFIYVIITCMSLTTLEAIIALMVECTPVYAFWNRSAGKCRSPNLRIYSIYVQASFSVFTDLLCSLLPIVILWKLQLPTRKKVGICVLMGLGLV</sequence>
<evidence type="ECO:0000259" key="7">
    <source>
        <dbReference type="Pfam" id="PF20684"/>
    </source>
</evidence>
<evidence type="ECO:0000256" key="4">
    <source>
        <dbReference type="ARBA" id="ARBA00023136"/>
    </source>
</evidence>
<evidence type="ECO:0000256" key="6">
    <source>
        <dbReference type="SAM" id="Phobius"/>
    </source>
</evidence>
<feature type="transmembrane region" description="Helical" evidence="6">
    <location>
        <begin position="175"/>
        <end position="198"/>
    </location>
</feature>
<protein>
    <recommendedName>
        <fullName evidence="7">Rhodopsin domain-containing protein</fullName>
    </recommendedName>
</protein>
<feature type="domain" description="Rhodopsin" evidence="7">
    <location>
        <begin position="35"/>
        <end position="218"/>
    </location>
</feature>
<feature type="transmembrane region" description="Helical" evidence="6">
    <location>
        <begin position="129"/>
        <end position="155"/>
    </location>
</feature>
<dbReference type="InParanoid" id="A0A1V8SDZ3"/>
<gene>
    <name evidence="8" type="ORF">B0A48_16541</name>
</gene>
<comment type="subcellular location">
    <subcellularLocation>
        <location evidence="1">Membrane</location>
        <topology evidence="1">Multi-pass membrane protein</topology>
    </subcellularLocation>
</comment>
<proteinExistence type="inferred from homology"/>
<accession>A0A1V8SDZ3</accession>
<evidence type="ECO:0000256" key="2">
    <source>
        <dbReference type="ARBA" id="ARBA00022692"/>
    </source>
</evidence>
<dbReference type="GO" id="GO:0016020">
    <property type="term" value="C:membrane"/>
    <property type="evidence" value="ECO:0007669"/>
    <property type="project" value="UniProtKB-SubCell"/>
</dbReference>
<name>A0A1V8SDZ3_9PEZI</name>
<dbReference type="Pfam" id="PF20684">
    <property type="entry name" value="Fung_rhodopsin"/>
    <property type="match status" value="1"/>
</dbReference>
<keyword evidence="4 6" id="KW-0472">Membrane</keyword>
<dbReference type="PANTHER" id="PTHR33048">
    <property type="entry name" value="PTH11-LIKE INTEGRAL MEMBRANE PROTEIN (AFU_ORTHOLOGUE AFUA_5G11245)"/>
    <property type="match status" value="1"/>
</dbReference>
<reference evidence="9" key="1">
    <citation type="submission" date="2017-03" db="EMBL/GenBank/DDBJ databases">
        <title>Genomes of endolithic fungi from Antarctica.</title>
        <authorList>
            <person name="Coleine C."/>
            <person name="Masonjones S."/>
            <person name="Stajich J.E."/>
        </authorList>
    </citation>
    <scope>NUCLEOTIDE SEQUENCE [LARGE SCALE GENOMIC DNA]</scope>
    <source>
        <strain evidence="9">CCFEE 5527</strain>
    </source>
</reference>
<keyword evidence="2 6" id="KW-0812">Transmembrane</keyword>
<dbReference type="STRING" id="1507870.A0A1V8SDZ3"/>